<sequence>MLAEVALPIKLTFQLWLRFWPQLVAMVLLGLLVSDFLMWLSVKAAFINHYAGLGLLTLVALTQLVTTVSMIQIVRPGLPSISAAQATAQREADGARPERGLSRLATIIAVALLPFFAYYAAWGFLGDTIRQYSRLALSYAPLGESGNVLDVLDSKWLILSVAVSWVVRKFAQIMKERTGRSIWQIIVVVCETNWIFIGLYVISRWKDTFLAWLTTRNIGNLFEGLWTSIEFPIATAHAATIIPVEQSSVSVSTTIIGLFFYALLPVIWLVMVALVYGYDVRDDKELMRIHHRIERFGERYKAIPKFLRDFVEHFIGGYRSRYLPIANGVRLTLNSGLLLIITLIVGYRLIDWAAAWAWIGATRLIGPLALDYWQVISHGVSLLFGSPFQDSSTGILVEPLRICFLAAVLETAFSMTRKVTSRAHAVAAAPAMDGQLGTANRK</sequence>
<keyword evidence="1" id="KW-0472">Membrane</keyword>
<dbReference type="EMBL" id="PGGM01000001">
    <property type="protein sequence ID" value="PSH67485.1"/>
    <property type="molecule type" value="Genomic_DNA"/>
</dbReference>
<accession>A0A2P7BM15</accession>
<evidence type="ECO:0000313" key="3">
    <source>
        <dbReference type="Proteomes" id="UP000241764"/>
    </source>
</evidence>
<evidence type="ECO:0000256" key="1">
    <source>
        <dbReference type="SAM" id="Phobius"/>
    </source>
</evidence>
<reference evidence="3" key="1">
    <citation type="submission" date="2017-11" db="EMBL/GenBank/DDBJ databases">
        <authorList>
            <person name="Kuznetsova I."/>
            <person name="Sazanova A."/>
            <person name="Chirak E."/>
            <person name="Safronova V."/>
            <person name="Willems A."/>
        </authorList>
    </citation>
    <scope>NUCLEOTIDE SEQUENCE [LARGE SCALE GENOMIC DNA]</scope>
    <source>
        <strain evidence="3">CCBAU 03422</strain>
    </source>
</reference>
<gene>
    <name evidence="2" type="ORF">CU103_03845</name>
</gene>
<feature type="transmembrane region" description="Helical" evidence="1">
    <location>
        <begin position="52"/>
        <end position="74"/>
    </location>
</feature>
<dbReference type="RefSeq" id="WP_106662548.1">
    <property type="nucleotide sequence ID" value="NZ_PGGM01000001.1"/>
</dbReference>
<dbReference type="OrthoDB" id="3802671at2"/>
<feature type="transmembrane region" description="Helical" evidence="1">
    <location>
        <begin position="331"/>
        <end position="350"/>
    </location>
</feature>
<feature type="transmembrane region" description="Helical" evidence="1">
    <location>
        <begin position="104"/>
        <end position="125"/>
    </location>
</feature>
<keyword evidence="1" id="KW-1133">Transmembrane helix</keyword>
<feature type="transmembrane region" description="Helical" evidence="1">
    <location>
        <begin position="255"/>
        <end position="278"/>
    </location>
</feature>
<protein>
    <submittedName>
        <fullName evidence="2">Uncharacterized protein</fullName>
    </submittedName>
</protein>
<dbReference type="AlphaFoldDB" id="A0A2P7BM15"/>
<evidence type="ECO:0000313" key="2">
    <source>
        <dbReference type="EMBL" id="PSH67485.1"/>
    </source>
</evidence>
<dbReference type="Proteomes" id="UP000241764">
    <property type="component" value="Unassembled WGS sequence"/>
</dbReference>
<feature type="transmembrane region" description="Helical" evidence="1">
    <location>
        <begin position="182"/>
        <end position="202"/>
    </location>
</feature>
<name>A0A2P7BM15_9HYPH</name>
<organism evidence="2 3">
    <name type="scientific">Phyllobacterium sophorae</name>
    <dbReference type="NCBI Taxonomy" id="1520277"/>
    <lineage>
        <taxon>Bacteria</taxon>
        <taxon>Pseudomonadati</taxon>
        <taxon>Pseudomonadota</taxon>
        <taxon>Alphaproteobacteria</taxon>
        <taxon>Hyphomicrobiales</taxon>
        <taxon>Phyllobacteriaceae</taxon>
        <taxon>Phyllobacterium</taxon>
    </lineage>
</organism>
<keyword evidence="1" id="KW-0812">Transmembrane</keyword>
<comment type="caution">
    <text evidence="2">The sequence shown here is derived from an EMBL/GenBank/DDBJ whole genome shotgun (WGS) entry which is preliminary data.</text>
</comment>
<keyword evidence="3" id="KW-1185">Reference proteome</keyword>
<feature type="transmembrane region" description="Helical" evidence="1">
    <location>
        <begin position="20"/>
        <end position="40"/>
    </location>
</feature>
<proteinExistence type="predicted"/>